<dbReference type="InterPro" id="IPR001753">
    <property type="entry name" value="Enoyl-CoA_hydra/iso"/>
</dbReference>
<keyword evidence="10" id="KW-1185">Reference proteome</keyword>
<evidence type="ECO:0000256" key="3">
    <source>
        <dbReference type="ARBA" id="ARBA00022832"/>
    </source>
</evidence>
<comment type="function">
    <text evidence="1">Could possibly oxidize fatty acids using specific components.</text>
</comment>
<evidence type="ECO:0000256" key="1">
    <source>
        <dbReference type="ARBA" id="ARBA00002994"/>
    </source>
</evidence>
<sequence>MQDLDPRTPVIVGVGQASERLGEDDYRARSEADLAADAVVRALDDAGVDRTALAAAVDTVGSIRSFEISSPLSSSPFGRPDVMPAAVASRVGISARRLIAEAVGGQSPQHLLTELAGEIAAGRSEGAVVAGAEVISTKRHIAESEAAAPDWSEHHDVAVEDRGFGIAGIVTAQEARHGLREPVLQYSVLETARRATLGAARDDYARSMAELFAPFSRVAAKNPHSASPVERSVDEIATADDANRRLTDAYTRLMVARDQVNQAAAVVVMSVGRARELAVPQDRWVFLHGHCDLVEKPLMHRPDLSASPAAAASITHALDAAGIGLEDVAHIDLYSCFPIAVSVVCDALGLTADDPRGLTLTGGLPYFGGAGNNYSMHAIAEVADRVRADRGSYGLVGANGGVLSKYSTGIYSTLPAPWHTSVSAAHQADLDAVASVETVERVDGPAVIDSFVVPFGKKGPRSAIVVGRVLDAAGEPGPRFIATVDRDDTATMTHLLDADRPVGSRVVARSFADGNRVCVDAATMDRLHPAPAVGFRDEYTGVLVRRDGHVLEVTINRPDARNALDAATNLELESVFDAYVADPDLWVAIITGAGEKAFSAGNDLAATASGGLGAVPLTGFGGLTSRADLIKPVIAAVNGHALGGGFEIALAAHMIVADERATFSLPEVKVGLAAVMGGLVRLPRQLPRSIAMEMILTGRRMPAAEALDRGIACRVASAGTVMDAARELAAEVIACSPTSIRASLIAIAESAHIADPVAAAAHPTTALDELIVSQDTLEGITAFVEKRQPVWKGR</sequence>
<reference evidence="10" key="1">
    <citation type="journal article" date="2019" name="Int. J. Syst. Evol. Microbiol.">
        <title>The Global Catalogue of Microorganisms (GCM) 10K type strain sequencing project: providing services to taxonomists for standard genome sequencing and annotation.</title>
        <authorList>
            <consortium name="The Broad Institute Genomics Platform"/>
            <consortium name="The Broad Institute Genome Sequencing Center for Infectious Disease"/>
            <person name="Wu L."/>
            <person name="Ma J."/>
        </authorList>
    </citation>
    <scope>NUCLEOTIDE SEQUENCE [LARGE SCALE GENOMIC DNA]</scope>
    <source>
        <strain evidence="10">CCUG 50873</strain>
    </source>
</reference>
<dbReference type="Pfam" id="PF18313">
    <property type="entry name" value="TLP1_add_C"/>
    <property type="match status" value="1"/>
</dbReference>
<name>A0ABW3G8X9_9NOCA</name>
<evidence type="ECO:0000256" key="4">
    <source>
        <dbReference type="ARBA" id="ARBA00023239"/>
    </source>
</evidence>
<evidence type="ECO:0000256" key="6">
    <source>
        <dbReference type="ARBA" id="ARBA00023717"/>
    </source>
</evidence>
<evidence type="ECO:0000256" key="5">
    <source>
        <dbReference type="ARBA" id="ARBA00023709"/>
    </source>
</evidence>
<organism evidence="9 10">
    <name type="scientific">Williamsia deligens</name>
    <dbReference type="NCBI Taxonomy" id="321325"/>
    <lineage>
        <taxon>Bacteria</taxon>
        <taxon>Bacillati</taxon>
        <taxon>Actinomycetota</taxon>
        <taxon>Actinomycetes</taxon>
        <taxon>Mycobacteriales</taxon>
        <taxon>Nocardiaceae</taxon>
        <taxon>Williamsia</taxon>
    </lineage>
</organism>
<evidence type="ECO:0000313" key="9">
    <source>
        <dbReference type="EMBL" id="MFD0925325.1"/>
    </source>
</evidence>
<keyword evidence="3" id="KW-0443">Lipid metabolism</keyword>
<dbReference type="EMBL" id="JBHTIL010000001">
    <property type="protein sequence ID" value="MFD0925325.1"/>
    <property type="molecule type" value="Genomic_DNA"/>
</dbReference>
<comment type="catalytic activity">
    <reaction evidence="6">
        <text>a 4-saturated-(3S)-3-hydroxyacyl-CoA = a (3E)-enoyl-CoA + H2O</text>
        <dbReference type="Rhea" id="RHEA:20724"/>
        <dbReference type="ChEBI" id="CHEBI:15377"/>
        <dbReference type="ChEBI" id="CHEBI:58521"/>
        <dbReference type="ChEBI" id="CHEBI:137480"/>
        <dbReference type="EC" id="4.2.1.17"/>
    </reaction>
</comment>
<comment type="caution">
    <text evidence="9">The sequence shown here is derived from an EMBL/GenBank/DDBJ whole genome shotgun (WGS) entry which is preliminary data.</text>
</comment>
<evidence type="ECO:0000256" key="7">
    <source>
        <dbReference type="RuleBase" id="RU003707"/>
    </source>
</evidence>
<gene>
    <name evidence="9" type="ORF">ACFQ04_06195</name>
</gene>
<dbReference type="Pfam" id="PF00378">
    <property type="entry name" value="ECH_1"/>
    <property type="match status" value="1"/>
</dbReference>
<dbReference type="InterPro" id="IPR018376">
    <property type="entry name" value="Enoyl-CoA_hyd/isom_CS"/>
</dbReference>
<dbReference type="SUPFAM" id="SSF53901">
    <property type="entry name" value="Thiolase-like"/>
    <property type="match status" value="2"/>
</dbReference>
<protein>
    <submittedName>
        <fullName evidence="9">Acetyl-CoA acetyltransferase</fullName>
    </submittedName>
</protein>
<keyword evidence="4" id="KW-0456">Lyase</keyword>
<accession>A0ABW3G8X9</accession>
<dbReference type="InterPro" id="IPR014748">
    <property type="entry name" value="Enoyl-CoA_hydra_C"/>
</dbReference>
<dbReference type="Gene3D" id="2.40.50.840">
    <property type="match status" value="1"/>
</dbReference>
<dbReference type="SUPFAM" id="SSF52096">
    <property type="entry name" value="ClpP/crotonase"/>
    <property type="match status" value="1"/>
</dbReference>
<dbReference type="CDD" id="cd06558">
    <property type="entry name" value="crotonase-like"/>
    <property type="match status" value="1"/>
</dbReference>
<dbReference type="InterPro" id="IPR029045">
    <property type="entry name" value="ClpP/crotonase-like_dom_sf"/>
</dbReference>
<keyword evidence="3" id="KW-0276">Fatty acid metabolism</keyword>
<dbReference type="PANTHER" id="PTHR11941:SF54">
    <property type="entry name" value="ENOYL-COA HYDRATASE, MITOCHONDRIAL"/>
    <property type="match status" value="1"/>
</dbReference>
<comment type="catalytic activity">
    <reaction evidence="5">
        <text>a (3S)-3-hydroxyacyl-CoA = a (2E)-enoyl-CoA + H2O</text>
        <dbReference type="Rhea" id="RHEA:16105"/>
        <dbReference type="ChEBI" id="CHEBI:15377"/>
        <dbReference type="ChEBI" id="CHEBI:57318"/>
        <dbReference type="ChEBI" id="CHEBI:58856"/>
        <dbReference type="EC" id="4.2.1.17"/>
    </reaction>
</comment>
<feature type="domain" description="Thiolase-like protein type 1 additional C-terminal" evidence="8">
    <location>
        <begin position="427"/>
        <end position="506"/>
    </location>
</feature>
<dbReference type="Gene3D" id="1.10.12.10">
    <property type="entry name" value="Lyase 2-enoyl-coa Hydratase, Chain A, domain 2"/>
    <property type="match status" value="1"/>
</dbReference>
<evidence type="ECO:0000313" key="10">
    <source>
        <dbReference type="Proteomes" id="UP001597068"/>
    </source>
</evidence>
<dbReference type="InterPro" id="IPR016039">
    <property type="entry name" value="Thiolase-like"/>
</dbReference>
<evidence type="ECO:0000259" key="8">
    <source>
        <dbReference type="Pfam" id="PF18313"/>
    </source>
</evidence>
<dbReference type="Proteomes" id="UP001597068">
    <property type="component" value="Unassembled WGS sequence"/>
</dbReference>
<dbReference type="Gene3D" id="3.40.47.10">
    <property type="match status" value="1"/>
</dbReference>
<evidence type="ECO:0000256" key="2">
    <source>
        <dbReference type="ARBA" id="ARBA00005254"/>
    </source>
</evidence>
<dbReference type="RefSeq" id="WP_253647937.1">
    <property type="nucleotide sequence ID" value="NZ_BAAAMO010000002.1"/>
</dbReference>
<comment type="similarity">
    <text evidence="2 7">Belongs to the enoyl-CoA hydratase/isomerase family.</text>
</comment>
<dbReference type="PROSITE" id="PS00166">
    <property type="entry name" value="ENOYL_COA_HYDRATASE"/>
    <property type="match status" value="1"/>
</dbReference>
<dbReference type="NCBIfam" id="NF006105">
    <property type="entry name" value="PRK08257.1-4"/>
    <property type="match status" value="1"/>
</dbReference>
<dbReference type="Gene3D" id="3.90.226.10">
    <property type="entry name" value="2-enoyl-CoA Hydratase, Chain A, domain 1"/>
    <property type="match status" value="1"/>
</dbReference>
<dbReference type="PANTHER" id="PTHR11941">
    <property type="entry name" value="ENOYL-COA HYDRATASE-RELATED"/>
    <property type="match status" value="1"/>
</dbReference>
<proteinExistence type="inferred from homology"/>
<dbReference type="InterPro" id="IPR040771">
    <property type="entry name" value="TLP1_add_C"/>
</dbReference>